<dbReference type="InterPro" id="IPR056009">
    <property type="entry name" value="DUF7587"/>
</dbReference>
<reference evidence="2" key="1">
    <citation type="journal article" date="2020" name="Stud. Mycol.">
        <title>101 Dothideomycetes genomes: a test case for predicting lifestyles and emergence of pathogens.</title>
        <authorList>
            <person name="Haridas S."/>
            <person name="Albert R."/>
            <person name="Binder M."/>
            <person name="Bloem J."/>
            <person name="Labutti K."/>
            <person name="Salamov A."/>
            <person name="Andreopoulos B."/>
            <person name="Baker S."/>
            <person name="Barry K."/>
            <person name="Bills G."/>
            <person name="Bluhm B."/>
            <person name="Cannon C."/>
            <person name="Castanera R."/>
            <person name="Culley D."/>
            <person name="Daum C."/>
            <person name="Ezra D."/>
            <person name="Gonzalez J."/>
            <person name="Henrissat B."/>
            <person name="Kuo A."/>
            <person name="Liang C."/>
            <person name="Lipzen A."/>
            <person name="Lutzoni F."/>
            <person name="Magnuson J."/>
            <person name="Mondo S."/>
            <person name="Nolan M."/>
            <person name="Ohm R."/>
            <person name="Pangilinan J."/>
            <person name="Park H.-J."/>
            <person name="Ramirez L."/>
            <person name="Alfaro M."/>
            <person name="Sun H."/>
            <person name="Tritt A."/>
            <person name="Yoshinaga Y."/>
            <person name="Zwiers L.-H."/>
            <person name="Turgeon B."/>
            <person name="Goodwin S."/>
            <person name="Spatafora J."/>
            <person name="Crous P."/>
            <person name="Grigoriev I."/>
        </authorList>
    </citation>
    <scope>NUCLEOTIDE SEQUENCE</scope>
    <source>
        <strain evidence="2">CBS 121167</strain>
    </source>
</reference>
<accession>A0A6A6BG88</accession>
<dbReference type="OrthoDB" id="88561at2759"/>
<evidence type="ECO:0000313" key="3">
    <source>
        <dbReference type="Proteomes" id="UP000799438"/>
    </source>
</evidence>
<dbReference type="Proteomes" id="UP000799438">
    <property type="component" value="Unassembled WGS sequence"/>
</dbReference>
<dbReference type="AlphaFoldDB" id="A0A6A6BG88"/>
<sequence length="183" mass="21484">MESYMQPSPQELRVPIKPHQFSPGEVQKLYHVYDDCSQTQLSEVGIVCGNSCCYISEPQNDITVTSILRHLDWSNRCPTPFISFYDNRERAFKEANRRRKMPVWWRDRMSVKVAEIQLTRDSAVWVFSKKDLLCILGSHPDISRMADRSEWFAWGVLPEEYVVGLWFLESSGNWSYQRLKNGQ</sequence>
<dbReference type="Pfam" id="PF24494">
    <property type="entry name" value="DUF7587"/>
    <property type="match status" value="1"/>
</dbReference>
<gene>
    <name evidence="2" type="ORF">K452DRAFT_286000</name>
</gene>
<dbReference type="GeneID" id="54297708"/>
<organism evidence="2 3">
    <name type="scientific">Aplosporella prunicola CBS 121167</name>
    <dbReference type="NCBI Taxonomy" id="1176127"/>
    <lineage>
        <taxon>Eukaryota</taxon>
        <taxon>Fungi</taxon>
        <taxon>Dikarya</taxon>
        <taxon>Ascomycota</taxon>
        <taxon>Pezizomycotina</taxon>
        <taxon>Dothideomycetes</taxon>
        <taxon>Dothideomycetes incertae sedis</taxon>
        <taxon>Botryosphaeriales</taxon>
        <taxon>Aplosporellaceae</taxon>
        <taxon>Aplosporella</taxon>
    </lineage>
</organism>
<dbReference type="RefSeq" id="XP_033398861.1">
    <property type="nucleotide sequence ID" value="XM_033540212.1"/>
</dbReference>
<evidence type="ECO:0000313" key="2">
    <source>
        <dbReference type="EMBL" id="KAF2143149.1"/>
    </source>
</evidence>
<keyword evidence="3" id="KW-1185">Reference proteome</keyword>
<name>A0A6A6BG88_9PEZI</name>
<evidence type="ECO:0000259" key="1">
    <source>
        <dbReference type="Pfam" id="PF24494"/>
    </source>
</evidence>
<feature type="domain" description="DUF7587" evidence="1">
    <location>
        <begin position="29"/>
        <end position="166"/>
    </location>
</feature>
<dbReference type="EMBL" id="ML995482">
    <property type="protein sequence ID" value="KAF2143149.1"/>
    <property type="molecule type" value="Genomic_DNA"/>
</dbReference>
<proteinExistence type="predicted"/>
<protein>
    <recommendedName>
        <fullName evidence="1">DUF7587 domain-containing protein</fullName>
    </recommendedName>
</protein>